<dbReference type="GO" id="GO:0003677">
    <property type="term" value="F:DNA binding"/>
    <property type="evidence" value="ECO:0007669"/>
    <property type="project" value="UniProtKB-KW"/>
</dbReference>
<keyword evidence="2" id="KW-0805">Transcription regulation</keyword>
<dbReference type="InterPro" id="IPR000551">
    <property type="entry name" value="MerR-type_HTH_dom"/>
</dbReference>
<dbReference type="InterPro" id="IPR009061">
    <property type="entry name" value="DNA-bd_dom_put_sf"/>
</dbReference>
<evidence type="ECO:0000256" key="3">
    <source>
        <dbReference type="ARBA" id="ARBA00023125"/>
    </source>
</evidence>
<keyword evidence="8" id="KW-1185">Reference proteome</keyword>
<dbReference type="Pfam" id="PF13411">
    <property type="entry name" value="MerR_1"/>
    <property type="match status" value="1"/>
</dbReference>
<evidence type="ECO:0000256" key="1">
    <source>
        <dbReference type="ARBA" id="ARBA00022491"/>
    </source>
</evidence>
<keyword evidence="1" id="KW-0678">Repressor</keyword>
<evidence type="ECO:0000313" key="8">
    <source>
        <dbReference type="Proteomes" id="UP000245412"/>
    </source>
</evidence>
<dbReference type="SUPFAM" id="SSF46955">
    <property type="entry name" value="Putative DNA-binding domain"/>
    <property type="match status" value="1"/>
</dbReference>
<gene>
    <name evidence="7" type="ORF">C7383_11847</name>
</gene>
<dbReference type="InterPro" id="IPR047057">
    <property type="entry name" value="MerR_fam"/>
</dbReference>
<evidence type="ECO:0000256" key="4">
    <source>
        <dbReference type="ARBA" id="ARBA00023163"/>
    </source>
</evidence>
<dbReference type="GO" id="GO:0003700">
    <property type="term" value="F:DNA-binding transcription factor activity"/>
    <property type="evidence" value="ECO:0007669"/>
    <property type="project" value="InterPro"/>
</dbReference>
<dbReference type="RefSeq" id="WP_109748436.1">
    <property type="nucleotide sequence ID" value="NZ_JANKBI010000018.1"/>
</dbReference>
<evidence type="ECO:0000256" key="2">
    <source>
        <dbReference type="ARBA" id="ARBA00023015"/>
    </source>
</evidence>
<dbReference type="SMART" id="SM00422">
    <property type="entry name" value="HTH_MERR"/>
    <property type="match status" value="1"/>
</dbReference>
<reference evidence="7 8" key="1">
    <citation type="submission" date="2018-05" db="EMBL/GenBank/DDBJ databases">
        <authorList>
            <person name="Goeker M."/>
            <person name="Huntemann M."/>
            <person name="Clum A."/>
            <person name="Pillay M."/>
            <person name="Palaniappan K."/>
            <person name="Varghese N."/>
            <person name="Mikhailova N."/>
            <person name="Stamatis D."/>
            <person name="Reddy T."/>
            <person name="Daum C."/>
            <person name="Shapiro N."/>
            <person name="Ivanova N."/>
            <person name="Kyrpides N."/>
            <person name="Woyke T."/>
        </authorList>
    </citation>
    <scope>NUCLEOTIDE SEQUENCE [LARGE SCALE GENOMIC DNA]</scope>
    <source>
        <strain evidence="7 8">DSM 26524</strain>
    </source>
</reference>
<accession>A0AB73SYI8</accession>
<evidence type="ECO:0000313" key="7">
    <source>
        <dbReference type="EMBL" id="PWJ72436.1"/>
    </source>
</evidence>
<dbReference type="Proteomes" id="UP000245412">
    <property type="component" value="Unassembled WGS sequence"/>
</dbReference>
<keyword evidence="3" id="KW-0238">DNA-binding</keyword>
<dbReference type="CDD" id="cd04764">
    <property type="entry name" value="HTH_MlrA-like_sg1"/>
    <property type="match status" value="1"/>
</dbReference>
<feature type="region of interest" description="Disordered" evidence="5">
    <location>
        <begin position="112"/>
        <end position="158"/>
    </location>
</feature>
<protein>
    <submittedName>
        <fullName evidence="7">MerR-like DNA binding protein</fullName>
    </submittedName>
</protein>
<proteinExistence type="predicted"/>
<dbReference type="PANTHER" id="PTHR30204:SF69">
    <property type="entry name" value="MERR-FAMILY TRANSCRIPTIONAL REGULATOR"/>
    <property type="match status" value="1"/>
</dbReference>
<dbReference type="Gene3D" id="1.10.1660.10">
    <property type="match status" value="1"/>
</dbReference>
<dbReference type="PANTHER" id="PTHR30204">
    <property type="entry name" value="REDOX-CYCLING DRUG-SENSING TRANSCRIPTIONAL ACTIVATOR SOXR"/>
    <property type="match status" value="1"/>
</dbReference>
<evidence type="ECO:0000259" key="6">
    <source>
        <dbReference type="PROSITE" id="PS50937"/>
    </source>
</evidence>
<name>A0AB73SYI8_9FIRM</name>
<sequence>MDEVRYMISDASRIVQVEAHVLRYWEEELNLNVGRTELGHRYYTEKNIHEFMNIKELKERGLQLKAIKVLLPELDKKEHKSLEDAYESYAVRGADEDGGRADEQYINTECCMPEKEDETVQEAETDPGEESNGQDPEQEAWGREEPEPALQKSDGTSLAELDAQTQKLWQFEHIAVNAFKQALKENNKALEADISDAIVREMDILMKLREEREEERYRRLDESIRAHQSLSPHKMTAAAKEKRTGGFRWFKRH</sequence>
<comment type="caution">
    <text evidence="7">The sequence shown here is derived from an EMBL/GenBank/DDBJ whole genome shotgun (WGS) entry which is preliminary data.</text>
</comment>
<keyword evidence="4" id="KW-0804">Transcription</keyword>
<organism evidence="7 8">
    <name type="scientific">Murimonas intestini</name>
    <dbReference type="NCBI Taxonomy" id="1337051"/>
    <lineage>
        <taxon>Bacteria</taxon>
        <taxon>Bacillati</taxon>
        <taxon>Bacillota</taxon>
        <taxon>Clostridia</taxon>
        <taxon>Lachnospirales</taxon>
        <taxon>Lachnospiraceae</taxon>
        <taxon>Murimonas</taxon>
    </lineage>
</organism>
<dbReference type="AlphaFoldDB" id="A0AB73SYI8"/>
<feature type="domain" description="HTH merR-type" evidence="6">
    <location>
        <begin position="5"/>
        <end position="73"/>
    </location>
</feature>
<feature type="compositionally biased region" description="Acidic residues" evidence="5">
    <location>
        <begin position="115"/>
        <end position="129"/>
    </location>
</feature>
<dbReference type="EMBL" id="QGGY01000018">
    <property type="protein sequence ID" value="PWJ72436.1"/>
    <property type="molecule type" value="Genomic_DNA"/>
</dbReference>
<dbReference type="PROSITE" id="PS50937">
    <property type="entry name" value="HTH_MERR_2"/>
    <property type="match status" value="1"/>
</dbReference>
<evidence type="ECO:0000256" key="5">
    <source>
        <dbReference type="SAM" id="MobiDB-lite"/>
    </source>
</evidence>